<feature type="compositionally biased region" description="Polar residues" evidence="1">
    <location>
        <begin position="61"/>
        <end position="70"/>
    </location>
</feature>
<protein>
    <submittedName>
        <fullName evidence="2">Uncharacterized protein</fullName>
    </submittedName>
</protein>
<dbReference type="AlphaFoldDB" id="A0A4Y7SBG2"/>
<gene>
    <name evidence="2" type="ORF">FA13DRAFT_1781736</name>
</gene>
<sequence length="269" mass="29798">MSDDQDRHRRPSFRGVSNIFRRRQRPGTVDGETRVTEPKAKGWKKLRVPWKSKAVRAGTQGDKNSSSPSKLSPRDGGTPVVFNDSREGDVQPEQGIPPSTRSAQILPSNFSSNPNYAQDEVHSFTAVGEESDLRVVELPEVPAPSLAQEPNRSPLKLEEQPHILESEPHAALNLPLLTPPRRLDNPWPRSEHPLDGLPFPLTAVFPGVQNIAIETLNISVNTGGATRVVVENPSVQYVVKKRVGFRDEIRGAMWGATAFGFFFKLMNSE</sequence>
<comment type="caution">
    <text evidence="2">The sequence shown here is derived from an EMBL/GenBank/DDBJ whole genome shotgun (WGS) entry which is preliminary data.</text>
</comment>
<feature type="region of interest" description="Disordered" evidence="1">
    <location>
        <begin position="1"/>
        <end position="116"/>
    </location>
</feature>
<name>A0A4Y7SBG2_COPMI</name>
<dbReference type="Proteomes" id="UP000298030">
    <property type="component" value="Unassembled WGS sequence"/>
</dbReference>
<evidence type="ECO:0000313" key="2">
    <source>
        <dbReference type="EMBL" id="TEB18104.1"/>
    </source>
</evidence>
<accession>A0A4Y7SBG2</accession>
<proteinExistence type="predicted"/>
<feature type="compositionally biased region" description="Basic and acidic residues" evidence="1">
    <location>
        <begin position="31"/>
        <end position="40"/>
    </location>
</feature>
<feature type="compositionally biased region" description="Polar residues" evidence="1">
    <location>
        <begin position="97"/>
        <end position="116"/>
    </location>
</feature>
<keyword evidence="3" id="KW-1185">Reference proteome</keyword>
<evidence type="ECO:0000256" key="1">
    <source>
        <dbReference type="SAM" id="MobiDB-lite"/>
    </source>
</evidence>
<reference evidence="2 3" key="1">
    <citation type="journal article" date="2019" name="Nat. Ecol. Evol.">
        <title>Megaphylogeny resolves global patterns of mushroom evolution.</title>
        <authorList>
            <person name="Varga T."/>
            <person name="Krizsan K."/>
            <person name="Foldi C."/>
            <person name="Dima B."/>
            <person name="Sanchez-Garcia M."/>
            <person name="Sanchez-Ramirez S."/>
            <person name="Szollosi G.J."/>
            <person name="Szarkandi J.G."/>
            <person name="Papp V."/>
            <person name="Albert L."/>
            <person name="Andreopoulos W."/>
            <person name="Angelini C."/>
            <person name="Antonin V."/>
            <person name="Barry K.W."/>
            <person name="Bougher N.L."/>
            <person name="Buchanan P."/>
            <person name="Buyck B."/>
            <person name="Bense V."/>
            <person name="Catcheside P."/>
            <person name="Chovatia M."/>
            <person name="Cooper J."/>
            <person name="Damon W."/>
            <person name="Desjardin D."/>
            <person name="Finy P."/>
            <person name="Geml J."/>
            <person name="Haridas S."/>
            <person name="Hughes K."/>
            <person name="Justo A."/>
            <person name="Karasinski D."/>
            <person name="Kautmanova I."/>
            <person name="Kiss B."/>
            <person name="Kocsube S."/>
            <person name="Kotiranta H."/>
            <person name="LaButti K.M."/>
            <person name="Lechner B.E."/>
            <person name="Liimatainen K."/>
            <person name="Lipzen A."/>
            <person name="Lukacs Z."/>
            <person name="Mihaltcheva S."/>
            <person name="Morgado L.N."/>
            <person name="Niskanen T."/>
            <person name="Noordeloos M.E."/>
            <person name="Ohm R.A."/>
            <person name="Ortiz-Santana B."/>
            <person name="Ovrebo C."/>
            <person name="Racz N."/>
            <person name="Riley R."/>
            <person name="Savchenko A."/>
            <person name="Shiryaev A."/>
            <person name="Soop K."/>
            <person name="Spirin V."/>
            <person name="Szebenyi C."/>
            <person name="Tomsovsky M."/>
            <person name="Tulloss R.E."/>
            <person name="Uehling J."/>
            <person name="Grigoriev I.V."/>
            <person name="Vagvolgyi C."/>
            <person name="Papp T."/>
            <person name="Martin F.M."/>
            <person name="Miettinen O."/>
            <person name="Hibbett D.S."/>
            <person name="Nagy L.G."/>
        </authorList>
    </citation>
    <scope>NUCLEOTIDE SEQUENCE [LARGE SCALE GENOMIC DNA]</scope>
    <source>
        <strain evidence="2 3">FP101781</strain>
    </source>
</reference>
<feature type="non-terminal residue" evidence="2">
    <location>
        <position position="269"/>
    </location>
</feature>
<dbReference type="EMBL" id="QPFP01000288">
    <property type="protein sequence ID" value="TEB18104.1"/>
    <property type="molecule type" value="Genomic_DNA"/>
</dbReference>
<feature type="compositionally biased region" description="Basic residues" evidence="1">
    <location>
        <begin position="41"/>
        <end position="54"/>
    </location>
</feature>
<evidence type="ECO:0000313" key="3">
    <source>
        <dbReference type="Proteomes" id="UP000298030"/>
    </source>
</evidence>
<organism evidence="2 3">
    <name type="scientific">Coprinellus micaceus</name>
    <name type="common">Glistening ink-cap mushroom</name>
    <name type="synonym">Coprinus micaceus</name>
    <dbReference type="NCBI Taxonomy" id="71717"/>
    <lineage>
        <taxon>Eukaryota</taxon>
        <taxon>Fungi</taxon>
        <taxon>Dikarya</taxon>
        <taxon>Basidiomycota</taxon>
        <taxon>Agaricomycotina</taxon>
        <taxon>Agaricomycetes</taxon>
        <taxon>Agaricomycetidae</taxon>
        <taxon>Agaricales</taxon>
        <taxon>Agaricineae</taxon>
        <taxon>Psathyrellaceae</taxon>
        <taxon>Coprinellus</taxon>
    </lineage>
</organism>